<feature type="transmembrane region" description="Helical" evidence="1">
    <location>
        <begin position="9"/>
        <end position="27"/>
    </location>
</feature>
<dbReference type="PROSITE" id="PS51202">
    <property type="entry name" value="RCK_C"/>
    <property type="match status" value="2"/>
</dbReference>
<keyword evidence="1" id="KW-0812">Transmembrane</keyword>
<dbReference type="SUPFAM" id="SSF81324">
    <property type="entry name" value="Voltage-gated potassium channels"/>
    <property type="match status" value="1"/>
</dbReference>
<dbReference type="InterPro" id="IPR006037">
    <property type="entry name" value="RCK_C"/>
</dbReference>
<dbReference type="SUPFAM" id="SSF116726">
    <property type="entry name" value="TrkA C-terminal domain-like"/>
    <property type="match status" value="2"/>
</dbReference>
<feature type="domain" description="RCK C-terminal" evidence="3">
    <location>
        <begin position="459"/>
        <end position="544"/>
    </location>
</feature>
<evidence type="ECO:0000259" key="3">
    <source>
        <dbReference type="PROSITE" id="PS51202"/>
    </source>
</evidence>
<dbReference type="PANTHER" id="PTHR43833:SF9">
    <property type="entry name" value="POTASSIUM CHANNEL PROTEIN YUGO-RELATED"/>
    <property type="match status" value="1"/>
</dbReference>
<comment type="caution">
    <text evidence="4">The sequence shown here is derived from an EMBL/GenBank/DDBJ whole genome shotgun (WGS) entry which is preliminary data.</text>
</comment>
<gene>
    <name evidence="4" type="ORF">DP107_19265</name>
</gene>
<dbReference type="SUPFAM" id="SSF51735">
    <property type="entry name" value="NAD(P)-binding Rossmann-fold domains"/>
    <property type="match status" value="2"/>
</dbReference>
<name>A0A554MTV5_9EURY</name>
<evidence type="ECO:0000313" key="5">
    <source>
        <dbReference type="Proteomes" id="UP000319894"/>
    </source>
</evidence>
<dbReference type="Proteomes" id="UP000319894">
    <property type="component" value="Unassembled WGS sequence"/>
</dbReference>
<evidence type="ECO:0000313" key="4">
    <source>
        <dbReference type="EMBL" id="TSD08563.1"/>
    </source>
</evidence>
<protein>
    <submittedName>
        <fullName evidence="4">TrkA family potassium uptake protein</fullName>
    </submittedName>
</protein>
<feature type="transmembrane region" description="Helical" evidence="1">
    <location>
        <begin position="69"/>
        <end position="94"/>
    </location>
</feature>
<dbReference type="InterPro" id="IPR036291">
    <property type="entry name" value="NAD(P)-bd_dom_sf"/>
</dbReference>
<dbReference type="Pfam" id="PF02080">
    <property type="entry name" value="TrkA_C"/>
    <property type="match status" value="2"/>
</dbReference>
<dbReference type="Gene3D" id="1.10.287.70">
    <property type="match status" value="1"/>
</dbReference>
<proteinExistence type="predicted"/>
<dbReference type="InParanoid" id="A0A554MTV5"/>
<keyword evidence="5" id="KW-1185">Reference proteome</keyword>
<keyword evidence="1" id="KW-1133">Transmembrane helix</keyword>
<feature type="transmembrane region" description="Helical" evidence="1">
    <location>
        <begin position="39"/>
        <end position="57"/>
    </location>
</feature>
<organism evidence="4 5">
    <name type="scientific">Haloglomus irregulare</name>
    <dbReference type="NCBI Taxonomy" id="2234134"/>
    <lineage>
        <taxon>Archaea</taxon>
        <taxon>Methanobacteriati</taxon>
        <taxon>Methanobacteriota</taxon>
        <taxon>Stenosarchaea group</taxon>
        <taxon>Halobacteria</taxon>
        <taxon>Halobacteriales</taxon>
        <taxon>Natronomonadaceae</taxon>
        <taxon>Haloglomus</taxon>
    </lineage>
</organism>
<dbReference type="Gene3D" id="3.30.70.1450">
    <property type="entry name" value="Regulator of K+ conductance, C-terminal domain"/>
    <property type="match status" value="2"/>
</dbReference>
<dbReference type="Pfam" id="PF02254">
    <property type="entry name" value="TrkA_N"/>
    <property type="match status" value="2"/>
</dbReference>
<reference evidence="4 5" key="1">
    <citation type="submission" date="2018-06" db="EMBL/GenBank/DDBJ databases">
        <title>Natronomonas sp. F16-60 a new haloarchaeon isolated from a solar saltern of Isla Cristina, Huelva, Spain.</title>
        <authorList>
            <person name="Duran-Viseras A."/>
            <person name="Sanchez-Porro C."/>
            <person name="Ventosa A."/>
        </authorList>
    </citation>
    <scope>NUCLEOTIDE SEQUENCE [LARGE SCALE GENOMIC DNA]</scope>
    <source>
        <strain evidence="4 5">F16-60</strain>
    </source>
</reference>
<dbReference type="InterPro" id="IPR050721">
    <property type="entry name" value="Trk_Ktr_HKT_K-transport"/>
</dbReference>
<dbReference type="RefSeq" id="WP_144263710.1">
    <property type="nucleotide sequence ID" value="NZ_QMDX01000039.1"/>
</dbReference>
<evidence type="ECO:0000259" key="2">
    <source>
        <dbReference type="PROSITE" id="PS51201"/>
    </source>
</evidence>
<feature type="domain" description="RCK N-terminal" evidence="2">
    <location>
        <begin position="339"/>
        <end position="447"/>
    </location>
</feature>
<accession>A0A554MTV5</accession>
<dbReference type="PROSITE" id="PS51201">
    <property type="entry name" value="RCK_N"/>
    <property type="match status" value="1"/>
</dbReference>
<dbReference type="AlphaFoldDB" id="A0A554MTV5"/>
<dbReference type="EMBL" id="QMDX01000039">
    <property type="protein sequence ID" value="TSD08563.1"/>
    <property type="molecule type" value="Genomic_DNA"/>
</dbReference>
<feature type="domain" description="RCK C-terminal" evidence="3">
    <location>
        <begin position="248"/>
        <end position="332"/>
    </location>
</feature>
<dbReference type="InterPro" id="IPR003148">
    <property type="entry name" value="RCK_N"/>
</dbReference>
<sequence length="544" mass="59316">MNKWQRRTVYYSVLLIGSMLVFAVLYQNGMRIYEGEPKTFLHSLQIVVETFTTTGFGSDSPWISPEMNVLVIIMDLFGTLLIFMAFPVLAFPLLEEILSTTVPKTVDGDLDDHVVICTYTPRADVLIDELDSWDVDYVIVEPDRERATELYEDDYRVIRADPESKAGLEGANLSAARALVADVSDQVDASIVLTAQEIADDVLTLSVVEEPDRAPYHRLAGADEVLSPRPLLGQSLASKVTTSVTSELEEVVEIDDDFEIAEFPIHRGSQLVGKTLAESGIREQAGVNVIGAWFRGEFETPPDPNATLTNGTVLLATGREAQLEQLKDLTRSGMRRLDRGDTIVVGHGEVGQTVTDALTDAGVQYTVVDQTDLEGVDVVGDASDPETLREAGIDEASAVILALPDDTTAEFTALVARDSNSDVEIIARVEESQSIPKMYQAGADYVLALANVTGRMLASQILEEEDVLSMDQNVEVVRTHASQLVGKTLGEARVRSESGCTVVGIERDGTVLSDIGPEVRIEDEDELIIAGTDDGVQRFTELYT</sequence>
<evidence type="ECO:0000256" key="1">
    <source>
        <dbReference type="SAM" id="Phobius"/>
    </source>
</evidence>
<dbReference type="GO" id="GO:0008324">
    <property type="term" value="F:monoatomic cation transmembrane transporter activity"/>
    <property type="evidence" value="ECO:0007669"/>
    <property type="project" value="InterPro"/>
</dbReference>
<dbReference type="InterPro" id="IPR036721">
    <property type="entry name" value="RCK_C_sf"/>
</dbReference>
<dbReference type="OrthoDB" id="43518at2157"/>
<dbReference type="PANTHER" id="PTHR43833">
    <property type="entry name" value="POTASSIUM CHANNEL PROTEIN 2-RELATED-RELATED"/>
    <property type="match status" value="1"/>
</dbReference>
<keyword evidence="1" id="KW-0472">Membrane</keyword>
<dbReference type="Gene3D" id="3.40.50.720">
    <property type="entry name" value="NAD(P)-binding Rossmann-like Domain"/>
    <property type="match status" value="2"/>
</dbReference>
<dbReference type="GO" id="GO:0006813">
    <property type="term" value="P:potassium ion transport"/>
    <property type="evidence" value="ECO:0007669"/>
    <property type="project" value="InterPro"/>
</dbReference>